<gene>
    <name evidence="8" type="ORF">CYFUS_006736</name>
</gene>
<keyword evidence="8" id="KW-0119">Carbohydrate metabolism</keyword>
<dbReference type="RefSeq" id="WP_095989020.1">
    <property type="nucleotide sequence ID" value="NZ_CP022098.1"/>
</dbReference>
<dbReference type="InterPro" id="IPR001139">
    <property type="entry name" value="Glyco_hydro_30"/>
</dbReference>
<feature type="domain" description="Glycosyl hydrolase family 30 TIM-barrel" evidence="6">
    <location>
        <begin position="86"/>
        <end position="163"/>
    </location>
</feature>
<organism evidence="8 9">
    <name type="scientific">Cystobacter fuscus</name>
    <dbReference type="NCBI Taxonomy" id="43"/>
    <lineage>
        <taxon>Bacteria</taxon>
        <taxon>Pseudomonadati</taxon>
        <taxon>Myxococcota</taxon>
        <taxon>Myxococcia</taxon>
        <taxon>Myxococcales</taxon>
        <taxon>Cystobacterineae</taxon>
        <taxon>Archangiaceae</taxon>
        <taxon>Cystobacter</taxon>
    </lineage>
</organism>
<dbReference type="GO" id="GO:0006665">
    <property type="term" value="P:sphingolipid metabolic process"/>
    <property type="evidence" value="ECO:0007669"/>
    <property type="project" value="InterPro"/>
</dbReference>
<keyword evidence="2 5" id="KW-0732">Signal</keyword>
<dbReference type="Proteomes" id="UP000217257">
    <property type="component" value="Chromosome"/>
</dbReference>
<dbReference type="Pfam" id="PF17189">
    <property type="entry name" value="Glyco_hydro_30C"/>
    <property type="match status" value="1"/>
</dbReference>
<keyword evidence="3 4" id="KW-0378">Hydrolase</keyword>
<reference evidence="8 9" key="1">
    <citation type="submission" date="2017-06" db="EMBL/GenBank/DDBJ databases">
        <title>Sequencing and comparative analysis of myxobacterial genomes.</title>
        <authorList>
            <person name="Rupp O."/>
            <person name="Goesmann A."/>
            <person name="Sogaard-Andersen L."/>
        </authorList>
    </citation>
    <scope>NUCLEOTIDE SEQUENCE [LARGE SCALE GENOMIC DNA]</scope>
    <source>
        <strain evidence="8 9">DSM 52655</strain>
    </source>
</reference>
<evidence type="ECO:0000256" key="2">
    <source>
        <dbReference type="ARBA" id="ARBA00022729"/>
    </source>
</evidence>
<dbReference type="SUPFAM" id="SSF51011">
    <property type="entry name" value="Glycosyl hydrolase domain"/>
    <property type="match status" value="1"/>
</dbReference>
<dbReference type="InterPro" id="IPR033452">
    <property type="entry name" value="GH30_C"/>
</dbReference>
<dbReference type="InterPro" id="IPR017853">
    <property type="entry name" value="GH"/>
</dbReference>
<feature type="chain" id="PRO_5012242066" evidence="5">
    <location>
        <begin position="26"/>
        <end position="422"/>
    </location>
</feature>
<dbReference type="EMBL" id="CP022098">
    <property type="protein sequence ID" value="ATB41271.1"/>
    <property type="molecule type" value="Genomic_DNA"/>
</dbReference>
<evidence type="ECO:0000256" key="3">
    <source>
        <dbReference type="ARBA" id="ARBA00022801"/>
    </source>
</evidence>
<evidence type="ECO:0000256" key="5">
    <source>
        <dbReference type="SAM" id="SignalP"/>
    </source>
</evidence>
<evidence type="ECO:0000259" key="7">
    <source>
        <dbReference type="Pfam" id="PF17189"/>
    </source>
</evidence>
<keyword evidence="8" id="KW-0624">Polysaccharide degradation</keyword>
<evidence type="ECO:0000256" key="1">
    <source>
        <dbReference type="ARBA" id="ARBA00005382"/>
    </source>
</evidence>
<dbReference type="Pfam" id="PF02055">
    <property type="entry name" value="Glyco_hydro_30"/>
    <property type="match status" value="1"/>
</dbReference>
<dbReference type="GO" id="GO:0004348">
    <property type="term" value="F:glucosylceramidase activity"/>
    <property type="evidence" value="ECO:0007669"/>
    <property type="project" value="InterPro"/>
</dbReference>
<dbReference type="InterPro" id="IPR033453">
    <property type="entry name" value="Glyco_hydro_30_TIM-barrel"/>
</dbReference>
<dbReference type="PANTHER" id="PTHR11069">
    <property type="entry name" value="GLUCOSYLCERAMIDASE"/>
    <property type="match status" value="1"/>
</dbReference>
<keyword evidence="4 8" id="KW-0326">Glycosidase</keyword>
<keyword evidence="8" id="KW-0858">Xylan degradation</keyword>
<evidence type="ECO:0000256" key="4">
    <source>
        <dbReference type="RuleBase" id="RU361188"/>
    </source>
</evidence>
<dbReference type="AlphaFoldDB" id="A0A250JD00"/>
<name>A0A250JD00_9BACT</name>
<dbReference type="Gene3D" id="3.20.20.80">
    <property type="entry name" value="Glycosidases"/>
    <property type="match status" value="1"/>
</dbReference>
<dbReference type="SUPFAM" id="SSF51445">
    <property type="entry name" value="(Trans)glycosidases"/>
    <property type="match status" value="1"/>
</dbReference>
<evidence type="ECO:0000313" key="9">
    <source>
        <dbReference type="Proteomes" id="UP000217257"/>
    </source>
</evidence>
<dbReference type="GO" id="GO:0016020">
    <property type="term" value="C:membrane"/>
    <property type="evidence" value="ECO:0007669"/>
    <property type="project" value="GOC"/>
</dbReference>
<dbReference type="Gene3D" id="2.60.40.1180">
    <property type="entry name" value="Golgi alpha-mannosidase II"/>
    <property type="match status" value="1"/>
</dbReference>
<protein>
    <submittedName>
        <fullName evidence="8">Xylanase</fullName>
    </submittedName>
</protein>
<comment type="similarity">
    <text evidence="1 4">Belongs to the glycosyl hydrolase 30 family.</text>
</comment>
<evidence type="ECO:0000313" key="8">
    <source>
        <dbReference type="EMBL" id="ATB41271.1"/>
    </source>
</evidence>
<sequence>MKTSFVLRAILPLMGACLFGANASAQDVVIDPSKTHQVIRGFGGMNGPGWIDDLTPAQVDLAFGSDTGQLGLSIMRMRIDPSSSRWNQQVSSAARAHAKGVLLLGSPWTPPAYMKSNNSLNNGGKLLPQYYEAYATHLLGFASYMANNNAPLYAISLQNEPDWHPDYESAEWSGTDFVNFLNAQGARFGTLKVLASESLNFNPAVTDPILNSATASQHVDIVGGHLYGVQPKDYPLARSKGKELWMTEHYTDNTDGNVWPSALEVGSELHKSMVANYSGYIWWYIRRSYGLISENGSVSKRGYVMSQFARFVRPGSVRIGATEKPYSDVYATAYATPDGKIVLVVVNTSTQHRALNVSVPSGRVARFTKYGTSSSLNVGYGGGYQAQNGKASFYVDPQSIATFVGEATASTIGASEGASSGD</sequence>
<feature type="domain" description="Glycosyl hydrolase family 30 beta sandwich" evidence="7">
    <location>
        <begin position="315"/>
        <end position="403"/>
    </location>
</feature>
<dbReference type="InterPro" id="IPR013780">
    <property type="entry name" value="Glyco_hydro_b"/>
</dbReference>
<proteinExistence type="inferred from homology"/>
<accession>A0A250JD00</accession>
<dbReference type="KEGG" id="cfus:CYFUS_006736"/>
<dbReference type="PANTHER" id="PTHR11069:SF38">
    <property type="entry name" value="GLUCURONOXYLANASE XYNC"/>
    <property type="match status" value="1"/>
</dbReference>
<feature type="signal peptide" evidence="5">
    <location>
        <begin position="1"/>
        <end position="25"/>
    </location>
</feature>
<evidence type="ECO:0000259" key="6">
    <source>
        <dbReference type="Pfam" id="PF02055"/>
    </source>
</evidence>
<dbReference type="GO" id="GO:0045493">
    <property type="term" value="P:xylan catabolic process"/>
    <property type="evidence" value="ECO:0007669"/>
    <property type="project" value="UniProtKB-KW"/>
</dbReference>